<comment type="caution">
    <text evidence="2">The sequence shown here is derived from an EMBL/GenBank/DDBJ whole genome shotgun (WGS) entry which is preliminary data.</text>
</comment>
<evidence type="ECO:0000256" key="1">
    <source>
        <dbReference type="SAM" id="MobiDB-lite"/>
    </source>
</evidence>
<reference evidence="2" key="1">
    <citation type="journal article" date="2022" name="bioRxiv">
        <title>Sequencing and chromosome-scale assembly of the giantPleurodeles waltlgenome.</title>
        <authorList>
            <person name="Brown T."/>
            <person name="Elewa A."/>
            <person name="Iarovenko S."/>
            <person name="Subramanian E."/>
            <person name="Araus A.J."/>
            <person name="Petzold A."/>
            <person name="Susuki M."/>
            <person name="Suzuki K.-i.T."/>
            <person name="Hayashi T."/>
            <person name="Toyoda A."/>
            <person name="Oliveira C."/>
            <person name="Osipova E."/>
            <person name="Leigh N.D."/>
            <person name="Simon A."/>
            <person name="Yun M.H."/>
        </authorList>
    </citation>
    <scope>NUCLEOTIDE SEQUENCE</scope>
    <source>
        <strain evidence="2">20211129_DDA</strain>
        <tissue evidence="2">Liver</tissue>
    </source>
</reference>
<evidence type="ECO:0000313" key="3">
    <source>
        <dbReference type="Proteomes" id="UP001066276"/>
    </source>
</evidence>
<name>A0AAV7W1H9_PLEWA</name>
<dbReference type="EMBL" id="JANPWB010000002">
    <property type="protein sequence ID" value="KAJ1207829.1"/>
    <property type="molecule type" value="Genomic_DNA"/>
</dbReference>
<sequence length="90" mass="9549">MENQGVQQALCQLMEAGHLDLLVGGSVPAQSVQKESQASSRVAAAVLVCSLPRAWALGQEKALVSVGSTHEHMERPLKNQQVGAVHRTGH</sequence>
<evidence type="ECO:0000313" key="2">
    <source>
        <dbReference type="EMBL" id="KAJ1207829.1"/>
    </source>
</evidence>
<feature type="region of interest" description="Disordered" evidence="1">
    <location>
        <begin position="68"/>
        <end position="90"/>
    </location>
</feature>
<organism evidence="2 3">
    <name type="scientific">Pleurodeles waltl</name>
    <name type="common">Iberian ribbed newt</name>
    <dbReference type="NCBI Taxonomy" id="8319"/>
    <lineage>
        <taxon>Eukaryota</taxon>
        <taxon>Metazoa</taxon>
        <taxon>Chordata</taxon>
        <taxon>Craniata</taxon>
        <taxon>Vertebrata</taxon>
        <taxon>Euteleostomi</taxon>
        <taxon>Amphibia</taxon>
        <taxon>Batrachia</taxon>
        <taxon>Caudata</taxon>
        <taxon>Salamandroidea</taxon>
        <taxon>Salamandridae</taxon>
        <taxon>Pleurodelinae</taxon>
        <taxon>Pleurodeles</taxon>
    </lineage>
</organism>
<dbReference type="Proteomes" id="UP001066276">
    <property type="component" value="Chromosome 1_2"/>
</dbReference>
<proteinExistence type="predicted"/>
<protein>
    <submittedName>
        <fullName evidence="2">Uncharacterized protein</fullName>
    </submittedName>
</protein>
<dbReference type="AlphaFoldDB" id="A0AAV7W1H9"/>
<accession>A0AAV7W1H9</accession>
<keyword evidence="3" id="KW-1185">Reference proteome</keyword>
<gene>
    <name evidence="2" type="ORF">NDU88_003219</name>
</gene>